<evidence type="ECO:0000256" key="3">
    <source>
        <dbReference type="ARBA" id="ARBA00023002"/>
    </source>
</evidence>
<dbReference type="Proteomes" id="UP000800094">
    <property type="component" value="Unassembled WGS sequence"/>
</dbReference>
<dbReference type="Gene3D" id="2.60.120.330">
    <property type="entry name" value="B-lactam Antibiotic, Isopenicillin N Synthase, Chain"/>
    <property type="match status" value="1"/>
</dbReference>
<proteinExistence type="inferred from homology"/>
<dbReference type="PANTHER" id="PTHR10209">
    <property type="entry name" value="OXIDOREDUCTASE, 2OG-FE II OXYGENASE FAMILY PROTEIN"/>
    <property type="match status" value="1"/>
</dbReference>
<dbReference type="PROSITE" id="PS51471">
    <property type="entry name" value="FE2OG_OXY"/>
    <property type="match status" value="1"/>
</dbReference>
<dbReference type="InterPro" id="IPR005123">
    <property type="entry name" value="Oxoglu/Fe-dep_dioxygenase_dom"/>
</dbReference>
<name>A0A6A6IF12_9PLEO</name>
<dbReference type="EMBL" id="ML987196">
    <property type="protein sequence ID" value="KAF2248492.1"/>
    <property type="molecule type" value="Genomic_DNA"/>
</dbReference>
<dbReference type="PRINTS" id="PR00682">
    <property type="entry name" value="IPNSYNTHASE"/>
</dbReference>
<organism evidence="7 8">
    <name type="scientific">Trematosphaeria pertusa</name>
    <dbReference type="NCBI Taxonomy" id="390896"/>
    <lineage>
        <taxon>Eukaryota</taxon>
        <taxon>Fungi</taxon>
        <taxon>Dikarya</taxon>
        <taxon>Ascomycota</taxon>
        <taxon>Pezizomycotina</taxon>
        <taxon>Dothideomycetes</taxon>
        <taxon>Pleosporomycetidae</taxon>
        <taxon>Pleosporales</taxon>
        <taxon>Massarineae</taxon>
        <taxon>Trematosphaeriaceae</taxon>
        <taxon>Trematosphaeria</taxon>
    </lineage>
</organism>
<evidence type="ECO:0000256" key="1">
    <source>
        <dbReference type="ARBA" id="ARBA00008056"/>
    </source>
</evidence>
<dbReference type="InterPro" id="IPR044861">
    <property type="entry name" value="IPNS-like_FE2OG_OXY"/>
</dbReference>
<evidence type="ECO:0000256" key="2">
    <source>
        <dbReference type="ARBA" id="ARBA00022723"/>
    </source>
</evidence>
<sequence>MGSIEDSTSEVAIPVIDISGYLAGDPTATAACAAELRAACENQGFLQVIGHSVPESTQKKFLDAIAKFFALPLEEKEKLSQTNSPCYRGYERVGGQKLDELDDNATTDQKEGFSVRPERPLGRFLAGPNQWPEDSVLPGFQEAYMEYFWAVHSLSKAMFQLMALSLGLDRTYFDYFASDPNGICLCRAHHYPPTPPDAAGRTRGVGAHTDFGALTLLLQDTVGGLEVLHKRTGTWHPVPPIAGAYVCNIGDLMERWTNNRYRSTMHRVISLLSRTDRYSCAFFNDGALDMIVEALPGCVPEGESPAYEPLRVEEHIVKRYVQSYGAGGTYIEQKA</sequence>
<keyword evidence="2 5" id="KW-0479">Metal-binding</keyword>
<dbReference type="SUPFAM" id="SSF51197">
    <property type="entry name" value="Clavaminate synthase-like"/>
    <property type="match status" value="1"/>
</dbReference>
<evidence type="ECO:0000313" key="8">
    <source>
        <dbReference type="Proteomes" id="UP000800094"/>
    </source>
</evidence>
<reference evidence="7" key="1">
    <citation type="journal article" date="2020" name="Stud. Mycol.">
        <title>101 Dothideomycetes genomes: a test case for predicting lifestyles and emergence of pathogens.</title>
        <authorList>
            <person name="Haridas S."/>
            <person name="Albert R."/>
            <person name="Binder M."/>
            <person name="Bloem J."/>
            <person name="Labutti K."/>
            <person name="Salamov A."/>
            <person name="Andreopoulos B."/>
            <person name="Baker S."/>
            <person name="Barry K."/>
            <person name="Bills G."/>
            <person name="Bluhm B."/>
            <person name="Cannon C."/>
            <person name="Castanera R."/>
            <person name="Culley D."/>
            <person name="Daum C."/>
            <person name="Ezra D."/>
            <person name="Gonzalez J."/>
            <person name="Henrissat B."/>
            <person name="Kuo A."/>
            <person name="Liang C."/>
            <person name="Lipzen A."/>
            <person name="Lutzoni F."/>
            <person name="Magnuson J."/>
            <person name="Mondo S."/>
            <person name="Nolan M."/>
            <person name="Ohm R."/>
            <person name="Pangilinan J."/>
            <person name="Park H.-J."/>
            <person name="Ramirez L."/>
            <person name="Alfaro M."/>
            <person name="Sun H."/>
            <person name="Tritt A."/>
            <person name="Yoshinaga Y."/>
            <person name="Zwiers L.-H."/>
            <person name="Turgeon B."/>
            <person name="Goodwin S."/>
            <person name="Spatafora J."/>
            <person name="Crous P."/>
            <person name="Grigoriev I."/>
        </authorList>
    </citation>
    <scope>NUCLEOTIDE SEQUENCE</scope>
    <source>
        <strain evidence="7">CBS 122368</strain>
    </source>
</reference>
<gene>
    <name evidence="7" type="ORF">BU26DRAFT_336132</name>
</gene>
<dbReference type="GO" id="GO:0046872">
    <property type="term" value="F:metal ion binding"/>
    <property type="evidence" value="ECO:0007669"/>
    <property type="project" value="UniProtKB-KW"/>
</dbReference>
<dbReference type="OrthoDB" id="288590at2759"/>
<evidence type="ECO:0000313" key="7">
    <source>
        <dbReference type="EMBL" id="KAF2248492.1"/>
    </source>
</evidence>
<keyword evidence="4 5" id="KW-0408">Iron</keyword>
<dbReference type="GO" id="GO:0044283">
    <property type="term" value="P:small molecule biosynthetic process"/>
    <property type="evidence" value="ECO:0007669"/>
    <property type="project" value="UniProtKB-ARBA"/>
</dbReference>
<dbReference type="GeneID" id="54575579"/>
<dbReference type="InterPro" id="IPR026992">
    <property type="entry name" value="DIOX_N"/>
</dbReference>
<dbReference type="GO" id="GO:0016491">
    <property type="term" value="F:oxidoreductase activity"/>
    <property type="evidence" value="ECO:0007669"/>
    <property type="project" value="UniProtKB-KW"/>
</dbReference>
<dbReference type="Pfam" id="PF14226">
    <property type="entry name" value="DIOX_N"/>
    <property type="match status" value="1"/>
</dbReference>
<accession>A0A6A6IF12</accession>
<evidence type="ECO:0000256" key="5">
    <source>
        <dbReference type="RuleBase" id="RU003682"/>
    </source>
</evidence>
<dbReference type="InterPro" id="IPR027443">
    <property type="entry name" value="IPNS-like_sf"/>
</dbReference>
<dbReference type="Pfam" id="PF03171">
    <property type="entry name" value="2OG-FeII_Oxy"/>
    <property type="match status" value="1"/>
</dbReference>
<dbReference type="RefSeq" id="XP_033683496.1">
    <property type="nucleotide sequence ID" value="XM_033822249.1"/>
</dbReference>
<protein>
    <submittedName>
        <fullName evidence="7">Putative gibberellin 20 oxidase</fullName>
    </submittedName>
</protein>
<keyword evidence="8" id="KW-1185">Reference proteome</keyword>
<evidence type="ECO:0000256" key="4">
    <source>
        <dbReference type="ARBA" id="ARBA00023004"/>
    </source>
</evidence>
<feature type="domain" description="Fe2OG dioxygenase" evidence="6">
    <location>
        <begin position="182"/>
        <end position="286"/>
    </location>
</feature>
<dbReference type="AlphaFoldDB" id="A0A6A6IF12"/>
<dbReference type="PANTHER" id="PTHR10209:SF881">
    <property type="entry name" value="FI07970P-RELATED"/>
    <property type="match status" value="1"/>
</dbReference>
<evidence type="ECO:0000259" key="6">
    <source>
        <dbReference type="PROSITE" id="PS51471"/>
    </source>
</evidence>
<keyword evidence="3 5" id="KW-0560">Oxidoreductase</keyword>
<comment type="similarity">
    <text evidence="1 5">Belongs to the iron/ascorbate-dependent oxidoreductase family.</text>
</comment>